<reference evidence="1 2" key="1">
    <citation type="submission" date="2018-06" db="EMBL/GenBank/DDBJ databases">
        <title>The genome of Pseudomonas putida NX-1, a lignin degrader.</title>
        <authorList>
            <person name="Xu Z."/>
        </authorList>
    </citation>
    <scope>NUCLEOTIDE SEQUENCE [LARGE SCALE GENOMIC DNA]</scope>
    <source>
        <strain evidence="1 2">NX-1</strain>
    </source>
</reference>
<organism evidence="1 2">
    <name type="scientific">Pseudomonas putida</name>
    <name type="common">Arthrobacter siderocapsulatus</name>
    <dbReference type="NCBI Taxonomy" id="303"/>
    <lineage>
        <taxon>Bacteria</taxon>
        <taxon>Pseudomonadati</taxon>
        <taxon>Pseudomonadota</taxon>
        <taxon>Gammaproteobacteria</taxon>
        <taxon>Pseudomonadales</taxon>
        <taxon>Pseudomonadaceae</taxon>
        <taxon>Pseudomonas</taxon>
    </lineage>
</organism>
<gene>
    <name evidence="1" type="ORF">C1S65_07415</name>
</gene>
<protein>
    <recommendedName>
        <fullName evidence="3">Type III secretion protein</fullName>
    </recommendedName>
</protein>
<evidence type="ECO:0008006" key="3">
    <source>
        <dbReference type="Google" id="ProtNLM"/>
    </source>
</evidence>
<name>A0AAD0L5J0_PSEPU</name>
<dbReference type="AlphaFoldDB" id="A0AAD0L5J0"/>
<evidence type="ECO:0000313" key="2">
    <source>
        <dbReference type="Proteomes" id="UP000251617"/>
    </source>
</evidence>
<evidence type="ECO:0000313" key="1">
    <source>
        <dbReference type="EMBL" id="AXA23954.1"/>
    </source>
</evidence>
<proteinExistence type="predicted"/>
<dbReference type="EMBL" id="CP030750">
    <property type="protein sequence ID" value="AXA23954.1"/>
    <property type="molecule type" value="Genomic_DNA"/>
</dbReference>
<dbReference type="RefSeq" id="WP_065861411.1">
    <property type="nucleotide sequence ID" value="NZ_CP030750.1"/>
</dbReference>
<dbReference type="Proteomes" id="UP000251617">
    <property type="component" value="Chromosome"/>
</dbReference>
<accession>A0AAD0L5J0</accession>
<sequence length="157" mass="17891">MKSHELKSLQTLRQLREQRASAQLAAQRQLCRETHAALDDARQRLCLARETSALEAEKLYGRFSEGLSVKAWLAAQVHLSELEDEQETLLGNLDEAHDYHQQQEQTQESLRLAHVARQRQADAWDSLVEDHALGERRIGEAQDEGEDLFAPLLDLTP</sequence>